<dbReference type="OrthoDB" id="3862662at2759"/>
<protein>
    <recommendedName>
        <fullName evidence="3">Transcription factor domain-containing protein</fullName>
    </recommendedName>
</protein>
<dbReference type="InParanoid" id="G9MSA1"/>
<evidence type="ECO:0000313" key="1">
    <source>
        <dbReference type="EMBL" id="EHK22960.1"/>
    </source>
</evidence>
<dbReference type="CDD" id="cd12148">
    <property type="entry name" value="fungal_TF_MHR"/>
    <property type="match status" value="1"/>
</dbReference>
<dbReference type="Proteomes" id="UP000007115">
    <property type="component" value="Unassembled WGS sequence"/>
</dbReference>
<keyword evidence="2" id="KW-1185">Reference proteome</keyword>
<dbReference type="RefSeq" id="XP_013957162.1">
    <property type="nucleotide sequence ID" value="XM_014101687.1"/>
</dbReference>
<sequence>MQVASLQTSQNACTFCRKRKRAASTEETQNQAASAYIFTSSDSPRFPEAYFLDHRVFQQNGQSAPGVRLLASPQIATFVGDLQTIVAEYIQRIHWWIPILSRNQLLLSLETPTAETETDLLLLVLAMKVILWNPSTQHSTNPRTEGYLLARRAIDEAVLAGAMSCRLLQAQILLAIFELGHAIYPAAYLSVDRLGIEERRRAWWMVLILDRFTQLGNPQRPLSTADPQRDSLLPSDEENFDQGVKFQVSNMIRVMIRILTLDKTLNALLNLSYAEGEIRRTAVCAQTSICYSGLIALHDPQSSRIDQQHMQFAIDMLMPVVESMAWDSKIFLSGFRVSVADASPLLLLWAYQASTIYNRLLSQYQKESLFLLYQMKLKLRVMSQRWLAGAITRKPCF</sequence>
<name>G9MSA1_HYPVG</name>
<dbReference type="VEuPathDB" id="FungiDB:TRIVIDRAFT_60222"/>
<organism evidence="1 2">
    <name type="scientific">Hypocrea virens (strain Gv29-8 / FGSC 10586)</name>
    <name type="common">Gliocladium virens</name>
    <name type="synonym">Trichoderma virens</name>
    <dbReference type="NCBI Taxonomy" id="413071"/>
    <lineage>
        <taxon>Eukaryota</taxon>
        <taxon>Fungi</taxon>
        <taxon>Dikarya</taxon>
        <taxon>Ascomycota</taxon>
        <taxon>Pezizomycotina</taxon>
        <taxon>Sordariomycetes</taxon>
        <taxon>Hypocreomycetidae</taxon>
        <taxon>Hypocreales</taxon>
        <taxon>Hypocreaceae</taxon>
        <taxon>Trichoderma</taxon>
    </lineage>
</organism>
<comment type="caution">
    <text evidence="1">The sequence shown here is derived from an EMBL/GenBank/DDBJ whole genome shotgun (WGS) entry which is preliminary data.</text>
</comment>
<dbReference type="OMA" id="AMKVILW"/>
<dbReference type="STRING" id="413071.G9MSA1"/>
<dbReference type="eggNOG" id="ENOG502SID0">
    <property type="taxonomic scope" value="Eukaryota"/>
</dbReference>
<evidence type="ECO:0008006" key="3">
    <source>
        <dbReference type="Google" id="ProtNLM"/>
    </source>
</evidence>
<proteinExistence type="predicted"/>
<reference evidence="1 2" key="1">
    <citation type="journal article" date="2011" name="Genome Biol.">
        <title>Comparative genome sequence analysis underscores mycoparasitism as the ancestral life style of Trichoderma.</title>
        <authorList>
            <person name="Kubicek C.P."/>
            <person name="Herrera-Estrella A."/>
            <person name="Seidl-Seiboth V."/>
            <person name="Martinez D.A."/>
            <person name="Druzhinina I.S."/>
            <person name="Thon M."/>
            <person name="Zeilinger S."/>
            <person name="Casas-Flores S."/>
            <person name="Horwitz B.A."/>
            <person name="Mukherjee P.K."/>
            <person name="Mukherjee M."/>
            <person name="Kredics L."/>
            <person name="Alcaraz L.D."/>
            <person name="Aerts A."/>
            <person name="Antal Z."/>
            <person name="Atanasova L."/>
            <person name="Cervantes-Badillo M.G."/>
            <person name="Challacombe J."/>
            <person name="Chertkov O."/>
            <person name="McCluskey K."/>
            <person name="Coulpier F."/>
            <person name="Deshpande N."/>
            <person name="von Doehren H."/>
            <person name="Ebbole D.J."/>
            <person name="Esquivel-Naranjo E.U."/>
            <person name="Fekete E."/>
            <person name="Flipphi M."/>
            <person name="Glaser F."/>
            <person name="Gomez-Rodriguez E.Y."/>
            <person name="Gruber S."/>
            <person name="Han C."/>
            <person name="Henrissat B."/>
            <person name="Hermosa R."/>
            <person name="Hernandez-Onate M."/>
            <person name="Karaffa L."/>
            <person name="Kosti I."/>
            <person name="Le Crom S."/>
            <person name="Lindquist E."/>
            <person name="Lucas S."/>
            <person name="Luebeck M."/>
            <person name="Luebeck P.S."/>
            <person name="Margeot A."/>
            <person name="Metz B."/>
            <person name="Misra M."/>
            <person name="Nevalainen H."/>
            <person name="Omann M."/>
            <person name="Packer N."/>
            <person name="Perrone G."/>
            <person name="Uresti-Rivera E.E."/>
            <person name="Salamov A."/>
            <person name="Schmoll M."/>
            <person name="Seiboth B."/>
            <person name="Shapiro H."/>
            <person name="Sukno S."/>
            <person name="Tamayo-Ramos J.A."/>
            <person name="Tisch D."/>
            <person name="Wiest A."/>
            <person name="Wilkinson H.H."/>
            <person name="Zhang M."/>
            <person name="Coutinho P.M."/>
            <person name="Kenerley C.M."/>
            <person name="Monte E."/>
            <person name="Baker S.E."/>
            <person name="Grigoriev I.V."/>
        </authorList>
    </citation>
    <scope>NUCLEOTIDE SEQUENCE [LARGE SCALE GENOMIC DNA]</scope>
    <source>
        <strain evidence="2">Gv29-8 / FGSC 10586</strain>
    </source>
</reference>
<dbReference type="AlphaFoldDB" id="G9MSA1"/>
<dbReference type="HOGENOM" id="CLU_023880_2_0_1"/>
<dbReference type="GeneID" id="25796046"/>
<dbReference type="EMBL" id="ABDF02000006">
    <property type="protein sequence ID" value="EHK22960.1"/>
    <property type="molecule type" value="Genomic_DNA"/>
</dbReference>
<evidence type="ECO:0000313" key="2">
    <source>
        <dbReference type="Proteomes" id="UP000007115"/>
    </source>
</evidence>
<accession>G9MSA1</accession>
<gene>
    <name evidence="1" type="ORF">TRIVIDRAFT_60222</name>
</gene>